<evidence type="ECO:0000313" key="2">
    <source>
        <dbReference type="Proteomes" id="UP001213681"/>
    </source>
</evidence>
<organism evidence="1 2">
    <name type="scientific">Penicillium daleae</name>
    <dbReference type="NCBI Taxonomy" id="63821"/>
    <lineage>
        <taxon>Eukaryota</taxon>
        <taxon>Fungi</taxon>
        <taxon>Dikarya</taxon>
        <taxon>Ascomycota</taxon>
        <taxon>Pezizomycotina</taxon>
        <taxon>Eurotiomycetes</taxon>
        <taxon>Eurotiomycetidae</taxon>
        <taxon>Eurotiales</taxon>
        <taxon>Aspergillaceae</taxon>
        <taxon>Penicillium</taxon>
    </lineage>
</organism>
<dbReference type="SUPFAM" id="SSF56112">
    <property type="entry name" value="Protein kinase-like (PK-like)"/>
    <property type="match status" value="1"/>
</dbReference>
<evidence type="ECO:0008006" key="3">
    <source>
        <dbReference type="Google" id="ProtNLM"/>
    </source>
</evidence>
<dbReference type="InterPro" id="IPR011009">
    <property type="entry name" value="Kinase-like_dom_sf"/>
</dbReference>
<evidence type="ECO:0000313" key="1">
    <source>
        <dbReference type="EMBL" id="KAJ5449903.1"/>
    </source>
</evidence>
<comment type="caution">
    <text evidence="1">The sequence shown here is derived from an EMBL/GenBank/DDBJ whole genome shotgun (WGS) entry which is preliminary data.</text>
</comment>
<sequence length="453" mass="53044">MTAPYPGYAPYPLREPFEYFVTDRMVLHAAALCRPDGAVPFVPLDTELAPFYEDECFSWIVHYSDDSRVMVKVPIMNYADDDKNYAIIERMKCESENLLFLARRNYPWSPRLIYFTDKFEGSAINHPYMIHTLPPGDRLQWTNTFPTDKASREKVLGQLAQIIFDLVLVDQKLNLATTPLEWLKEVIDKEIFRSLRGLNYGYQINTFDCMVLRILAPRLLEGKTTSRIFALSHENIAAHNIFIDDNFNITGLLEWGDLKSIPLRFALRFPKLLMIFQKQQCPIMPSFMRPWVKEYLEVPAIMQADRTHFISRLQYEFATRATPFSIGHLSPTGWEMMCWDLHLVDWSHMMVEAIFHRSTLLMMARHQFFAACLPGCRTGNIATIMPDMMIRHEAWQFFCDNYRYLNPWARGNATISMMRLAIEREMQWNFTLMALMEAFGSHPFWGVRGGYRL</sequence>
<proteinExistence type="predicted"/>
<dbReference type="EMBL" id="JAPVEA010000006">
    <property type="protein sequence ID" value="KAJ5449903.1"/>
    <property type="molecule type" value="Genomic_DNA"/>
</dbReference>
<dbReference type="GeneID" id="81599977"/>
<keyword evidence="2" id="KW-1185">Reference proteome</keyword>
<accession>A0AAD6C6X9</accession>
<reference evidence="1" key="2">
    <citation type="journal article" date="2023" name="IMA Fungus">
        <title>Comparative genomic study of the Penicillium genus elucidates a diverse pangenome and 15 lateral gene transfer events.</title>
        <authorList>
            <person name="Petersen C."/>
            <person name="Sorensen T."/>
            <person name="Nielsen M.R."/>
            <person name="Sondergaard T.E."/>
            <person name="Sorensen J.L."/>
            <person name="Fitzpatrick D.A."/>
            <person name="Frisvad J.C."/>
            <person name="Nielsen K.L."/>
        </authorList>
    </citation>
    <scope>NUCLEOTIDE SEQUENCE</scope>
    <source>
        <strain evidence="1">IBT 16125</strain>
    </source>
</reference>
<name>A0AAD6C6X9_9EURO</name>
<reference evidence="1" key="1">
    <citation type="submission" date="2022-12" db="EMBL/GenBank/DDBJ databases">
        <authorList>
            <person name="Petersen C."/>
        </authorList>
    </citation>
    <scope>NUCLEOTIDE SEQUENCE</scope>
    <source>
        <strain evidence="1">IBT 16125</strain>
    </source>
</reference>
<dbReference type="Proteomes" id="UP001213681">
    <property type="component" value="Unassembled WGS sequence"/>
</dbReference>
<gene>
    <name evidence="1" type="ORF">N7458_006352</name>
</gene>
<dbReference type="RefSeq" id="XP_056765438.1">
    <property type="nucleotide sequence ID" value="XM_056909734.1"/>
</dbReference>
<dbReference type="InterPro" id="IPR051678">
    <property type="entry name" value="AGP_Transferase"/>
</dbReference>
<protein>
    <recommendedName>
        <fullName evidence="3">Aminoglycoside phosphotransferase domain-containing protein</fullName>
    </recommendedName>
</protein>
<dbReference type="AlphaFoldDB" id="A0AAD6C6X9"/>
<dbReference type="PANTHER" id="PTHR21310:SF15">
    <property type="entry name" value="AMINOGLYCOSIDE PHOSPHOTRANSFERASE DOMAIN-CONTAINING PROTEIN"/>
    <property type="match status" value="1"/>
</dbReference>
<dbReference type="PANTHER" id="PTHR21310">
    <property type="entry name" value="AMINOGLYCOSIDE PHOSPHOTRANSFERASE-RELATED-RELATED"/>
    <property type="match status" value="1"/>
</dbReference>